<dbReference type="InterPro" id="IPR006059">
    <property type="entry name" value="SBP"/>
</dbReference>
<dbReference type="InterPro" id="IPR050490">
    <property type="entry name" value="Bact_solute-bd_prot1"/>
</dbReference>
<gene>
    <name evidence="1" type="ORF">AJ81_05970</name>
</gene>
<dbReference type="Proteomes" id="UP000077469">
    <property type="component" value="Chromosome"/>
</dbReference>
<dbReference type="Pfam" id="PF01547">
    <property type="entry name" value="SBP_bac_1"/>
    <property type="match status" value="1"/>
</dbReference>
<dbReference type="STRING" id="1123384.AJ81_05970"/>
<evidence type="ECO:0000313" key="2">
    <source>
        <dbReference type="Proteomes" id="UP000077469"/>
    </source>
</evidence>
<sequence length="416" mass="48108">MRRFWIFALMLVVVVTFGATKLVFWTAPNPLQEEFWKEVVSEWNRLRPDIQIEVSVIPAAASSEEAILTAIAAGTAPDISENIFSGFAAQLADIGAIYPLDNFKDEFWKLVGNRKMRNIVEGWKVKGHYYVLPIYSNPMLFWWRGDLLKQLGYDKPPRTYSEIYELSSKFTKINERYVMQVIAGRNWWDRWFDFITYYYAASGGKAYIDTEKRKAVFNNEYGLKVTEFIYKMFKENHTAVELGTNPFYMGNILGKITGPWEINWAKETFPDVMPHVWLAPPPVPDEYPADLPVYTFADTKGLVIYENCKDKKAAFEFISWVFSNVEHDVLWIEKTRMPPAREDLATNSAFAKFMEDPFFKAYAESVPYAVPPALIDKTIDVQLSMTTHLIEPLMHLKGEPKDILNNAVKEVNKILF</sequence>
<dbReference type="PANTHER" id="PTHR43649">
    <property type="entry name" value="ARABINOSE-BINDING PROTEIN-RELATED"/>
    <property type="match status" value="1"/>
</dbReference>
<name>A0A0X1KR69_9THEM</name>
<dbReference type="PANTHER" id="PTHR43649:SF13">
    <property type="entry name" value="CARBOHYDRATE ABC TRANSPORTER SUBSTRATE-BINDING PROTEIN"/>
    <property type="match status" value="1"/>
</dbReference>
<dbReference type="PATRIC" id="fig|1123384.7.peg.1196"/>
<dbReference type="Gene3D" id="3.40.190.10">
    <property type="entry name" value="Periplasmic binding protein-like II"/>
    <property type="match status" value="2"/>
</dbReference>
<keyword evidence="2" id="KW-1185">Reference proteome</keyword>
<dbReference type="AlphaFoldDB" id="A0A0X1KR69"/>
<dbReference type="SUPFAM" id="SSF53850">
    <property type="entry name" value="Periplasmic binding protein-like II"/>
    <property type="match status" value="1"/>
</dbReference>
<organism evidence="1 2">
    <name type="scientific">Pseudothermotoga hypogea DSM 11164 = NBRC 106472</name>
    <dbReference type="NCBI Taxonomy" id="1123384"/>
    <lineage>
        <taxon>Bacteria</taxon>
        <taxon>Thermotogati</taxon>
        <taxon>Thermotogota</taxon>
        <taxon>Thermotogae</taxon>
        <taxon>Thermotogales</taxon>
        <taxon>Thermotogaceae</taxon>
        <taxon>Pseudothermotoga</taxon>
    </lineage>
</organism>
<dbReference type="PaxDb" id="1123384-AJ81_05970"/>
<proteinExistence type="predicted"/>
<dbReference type="KEGG" id="phy:AJ81_05970"/>
<protein>
    <submittedName>
        <fullName evidence="1">Sugar ABC transporter substrate-binding protein</fullName>
    </submittedName>
</protein>
<reference evidence="1 2" key="1">
    <citation type="submission" date="2014-01" db="EMBL/GenBank/DDBJ databases">
        <title>Genome sequencing of Thermotog hypogea.</title>
        <authorList>
            <person name="Zhang X."/>
            <person name="Alvare G."/>
            <person name="Fristensky B."/>
            <person name="Chen L."/>
            <person name="Suen T."/>
            <person name="Chen Q."/>
            <person name="Ma K."/>
        </authorList>
    </citation>
    <scope>NUCLEOTIDE SEQUENCE [LARGE SCALE GENOMIC DNA]</scope>
    <source>
        <strain evidence="1 2">DSM 11164</strain>
    </source>
</reference>
<accession>A0A0X1KR69</accession>
<evidence type="ECO:0000313" key="1">
    <source>
        <dbReference type="EMBL" id="AJC73815.1"/>
    </source>
</evidence>
<dbReference type="EMBL" id="CP007141">
    <property type="protein sequence ID" value="AJC73815.1"/>
    <property type="molecule type" value="Genomic_DNA"/>
</dbReference>